<dbReference type="SUPFAM" id="SSF81296">
    <property type="entry name" value="E set domains"/>
    <property type="match status" value="1"/>
</dbReference>
<feature type="domain" description="CopC" evidence="7">
    <location>
        <begin position="29"/>
        <end position="118"/>
    </location>
</feature>
<organism evidence="8">
    <name type="scientific">freshwater metagenome</name>
    <dbReference type="NCBI Taxonomy" id="449393"/>
    <lineage>
        <taxon>unclassified sequences</taxon>
        <taxon>metagenomes</taxon>
        <taxon>ecological metagenomes</taxon>
    </lineage>
</organism>
<evidence type="ECO:0000256" key="2">
    <source>
        <dbReference type="ARBA" id="ARBA00022723"/>
    </source>
</evidence>
<comment type="subcellular location">
    <subcellularLocation>
        <location evidence="1">Cell envelope</location>
    </subcellularLocation>
</comment>
<gene>
    <name evidence="8" type="ORF">UFOPK1747_00635</name>
</gene>
<feature type="compositionally biased region" description="Basic residues" evidence="5">
    <location>
        <begin position="185"/>
        <end position="198"/>
    </location>
</feature>
<dbReference type="Gene3D" id="2.60.40.1220">
    <property type="match status" value="1"/>
</dbReference>
<dbReference type="GO" id="GO:0006825">
    <property type="term" value="P:copper ion transport"/>
    <property type="evidence" value="ECO:0007669"/>
    <property type="project" value="InterPro"/>
</dbReference>
<keyword evidence="6" id="KW-0472">Membrane</keyword>
<dbReference type="PANTHER" id="PTHR34820">
    <property type="entry name" value="INNER MEMBRANE PROTEIN YEBZ"/>
    <property type="match status" value="1"/>
</dbReference>
<keyword evidence="6" id="KW-1133">Transmembrane helix</keyword>
<feature type="region of interest" description="Disordered" evidence="5">
    <location>
        <begin position="178"/>
        <end position="198"/>
    </location>
</feature>
<dbReference type="InterPro" id="IPR014756">
    <property type="entry name" value="Ig_E-set"/>
</dbReference>
<keyword evidence="3" id="KW-0732">Signal</keyword>
<dbReference type="GO" id="GO:0046688">
    <property type="term" value="P:response to copper ion"/>
    <property type="evidence" value="ECO:0007669"/>
    <property type="project" value="InterPro"/>
</dbReference>
<dbReference type="AlphaFoldDB" id="A0A6J6F0N0"/>
<dbReference type="EMBL" id="CAEZTV010000089">
    <property type="protein sequence ID" value="CAB4581986.1"/>
    <property type="molecule type" value="Genomic_DNA"/>
</dbReference>
<dbReference type="GO" id="GO:0042597">
    <property type="term" value="C:periplasmic space"/>
    <property type="evidence" value="ECO:0007669"/>
    <property type="project" value="InterPro"/>
</dbReference>
<reference evidence="8" key="1">
    <citation type="submission" date="2020-05" db="EMBL/GenBank/DDBJ databases">
        <authorList>
            <person name="Chiriac C."/>
            <person name="Salcher M."/>
            <person name="Ghai R."/>
            <person name="Kavagutti S V."/>
        </authorList>
    </citation>
    <scope>NUCLEOTIDE SEQUENCE</scope>
</reference>
<evidence type="ECO:0000313" key="8">
    <source>
        <dbReference type="EMBL" id="CAB4581986.1"/>
    </source>
</evidence>
<name>A0A6J6F0N0_9ZZZZ</name>
<evidence type="ECO:0000256" key="5">
    <source>
        <dbReference type="SAM" id="MobiDB-lite"/>
    </source>
</evidence>
<evidence type="ECO:0000256" key="1">
    <source>
        <dbReference type="ARBA" id="ARBA00004196"/>
    </source>
</evidence>
<sequence length="198" mass="20886">MKKMAIWLNSLILLALTTTFFVASANATSLISSSPVGGSVLSLAPTAVTITANTDLTDGANEVTVLDPLGMRVDDGSLQMQGATLTVGVKPLTATGVYTVNYTMMAVGEDSLTGSFTFLFNAPAVIAEPTPSLSNPAEEPSDSASVNRTSDLLVIALLIFAIFILVLMIKYAKQTFKGSPTPRVRSIKKPSRSRKITK</sequence>
<evidence type="ECO:0000256" key="4">
    <source>
        <dbReference type="ARBA" id="ARBA00023008"/>
    </source>
</evidence>
<evidence type="ECO:0000256" key="3">
    <source>
        <dbReference type="ARBA" id="ARBA00022729"/>
    </source>
</evidence>
<accession>A0A6J6F0N0</accession>
<dbReference type="GO" id="GO:0005507">
    <property type="term" value="F:copper ion binding"/>
    <property type="evidence" value="ECO:0007669"/>
    <property type="project" value="InterPro"/>
</dbReference>
<feature type="transmembrane region" description="Helical" evidence="6">
    <location>
        <begin position="152"/>
        <end position="169"/>
    </location>
</feature>
<dbReference type="GO" id="GO:0005886">
    <property type="term" value="C:plasma membrane"/>
    <property type="evidence" value="ECO:0007669"/>
    <property type="project" value="TreeGrafter"/>
</dbReference>
<dbReference type="InterPro" id="IPR014755">
    <property type="entry name" value="Cu-Rt/internalin_Ig-like"/>
</dbReference>
<evidence type="ECO:0000256" key="6">
    <source>
        <dbReference type="SAM" id="Phobius"/>
    </source>
</evidence>
<dbReference type="InterPro" id="IPR007348">
    <property type="entry name" value="CopC_dom"/>
</dbReference>
<protein>
    <submittedName>
        <fullName evidence="8">Unannotated protein</fullName>
    </submittedName>
</protein>
<dbReference type="Pfam" id="PF04234">
    <property type="entry name" value="CopC"/>
    <property type="match status" value="1"/>
</dbReference>
<dbReference type="InterPro" id="IPR032694">
    <property type="entry name" value="CopC/D"/>
</dbReference>
<dbReference type="GO" id="GO:0030313">
    <property type="term" value="C:cell envelope"/>
    <property type="evidence" value="ECO:0007669"/>
    <property type="project" value="UniProtKB-SubCell"/>
</dbReference>
<dbReference type="PANTHER" id="PTHR34820:SF4">
    <property type="entry name" value="INNER MEMBRANE PROTEIN YEBZ"/>
    <property type="match status" value="1"/>
</dbReference>
<keyword evidence="6" id="KW-0812">Transmembrane</keyword>
<evidence type="ECO:0000259" key="7">
    <source>
        <dbReference type="Pfam" id="PF04234"/>
    </source>
</evidence>
<keyword evidence="4" id="KW-0186">Copper</keyword>
<proteinExistence type="predicted"/>
<keyword evidence="2" id="KW-0479">Metal-binding</keyword>